<name>A0A0F9DEB4_9ZZZZ</name>
<comment type="caution">
    <text evidence="2">The sequence shown here is derived from an EMBL/GenBank/DDBJ whole genome shotgun (WGS) entry which is preliminary data.</text>
</comment>
<evidence type="ECO:0000313" key="2">
    <source>
        <dbReference type="EMBL" id="KKL10318.1"/>
    </source>
</evidence>
<feature type="transmembrane region" description="Helical" evidence="1">
    <location>
        <begin position="6"/>
        <end position="26"/>
    </location>
</feature>
<organism evidence="2">
    <name type="scientific">marine sediment metagenome</name>
    <dbReference type="NCBI Taxonomy" id="412755"/>
    <lineage>
        <taxon>unclassified sequences</taxon>
        <taxon>metagenomes</taxon>
        <taxon>ecological metagenomes</taxon>
    </lineage>
</organism>
<keyword evidence="1" id="KW-0812">Transmembrane</keyword>
<protein>
    <submittedName>
        <fullName evidence="2">Uncharacterized protein</fullName>
    </submittedName>
</protein>
<dbReference type="AlphaFoldDB" id="A0A0F9DEB4"/>
<dbReference type="EMBL" id="LAZR01042108">
    <property type="protein sequence ID" value="KKL10318.1"/>
    <property type="molecule type" value="Genomic_DNA"/>
</dbReference>
<accession>A0A0F9DEB4</accession>
<evidence type="ECO:0000256" key="1">
    <source>
        <dbReference type="SAM" id="Phobius"/>
    </source>
</evidence>
<proteinExistence type="predicted"/>
<reference evidence="2" key="1">
    <citation type="journal article" date="2015" name="Nature">
        <title>Complex archaea that bridge the gap between prokaryotes and eukaryotes.</title>
        <authorList>
            <person name="Spang A."/>
            <person name="Saw J.H."/>
            <person name="Jorgensen S.L."/>
            <person name="Zaremba-Niedzwiedzka K."/>
            <person name="Martijn J."/>
            <person name="Lind A.E."/>
            <person name="van Eijk R."/>
            <person name="Schleper C."/>
            <person name="Guy L."/>
            <person name="Ettema T.J."/>
        </authorList>
    </citation>
    <scope>NUCLEOTIDE SEQUENCE</scope>
</reference>
<gene>
    <name evidence="2" type="ORF">LCGC14_2557040</name>
</gene>
<keyword evidence="1" id="KW-0472">Membrane</keyword>
<sequence length="74" mass="8173">MDLDIIGVIIQGGAVGLLLVFGFFGYKLARLLVTVGQNLIANHLTTLTEEVKGVREEMTTLSERLLSLLDRRTE</sequence>
<keyword evidence="1" id="KW-1133">Transmembrane helix</keyword>